<keyword evidence="3" id="KW-0378">Hydrolase</keyword>
<evidence type="ECO:0000313" key="7">
    <source>
        <dbReference type="EMBL" id="KIK04039.1"/>
    </source>
</evidence>
<comment type="similarity">
    <text evidence="1">Belongs to the metallo-beta-lactamase superfamily. Glyoxalase II family.</text>
</comment>
<dbReference type="GO" id="GO:0046872">
    <property type="term" value="F:metal ion binding"/>
    <property type="evidence" value="ECO:0007669"/>
    <property type="project" value="UniProtKB-KW"/>
</dbReference>
<dbReference type="SUPFAM" id="SSF56281">
    <property type="entry name" value="Metallo-hydrolase/oxidoreductase"/>
    <property type="match status" value="1"/>
</dbReference>
<dbReference type="PANTHER" id="PTHR23131">
    <property type="entry name" value="ENDORIBONUCLEASE LACTB2"/>
    <property type="match status" value="1"/>
</dbReference>
<dbReference type="SMART" id="SM00849">
    <property type="entry name" value="Lactamase_B"/>
    <property type="match status" value="1"/>
</dbReference>
<dbReference type="GO" id="GO:0016787">
    <property type="term" value="F:hydrolase activity"/>
    <property type="evidence" value="ECO:0007669"/>
    <property type="project" value="UniProtKB-KW"/>
</dbReference>
<dbReference type="InterPro" id="IPR036388">
    <property type="entry name" value="WH-like_DNA-bd_sf"/>
</dbReference>
<proteinExistence type="inferred from homology"/>
<gene>
    <name evidence="7" type="ORF">K443DRAFT_93998</name>
</gene>
<reference evidence="7 8" key="1">
    <citation type="submission" date="2014-04" db="EMBL/GenBank/DDBJ databases">
        <authorList>
            <consortium name="DOE Joint Genome Institute"/>
            <person name="Kuo A."/>
            <person name="Kohler A."/>
            <person name="Nagy L.G."/>
            <person name="Floudas D."/>
            <person name="Copeland A."/>
            <person name="Barry K.W."/>
            <person name="Cichocki N."/>
            <person name="Veneault-Fourrey C."/>
            <person name="LaButti K."/>
            <person name="Lindquist E.A."/>
            <person name="Lipzen A."/>
            <person name="Lundell T."/>
            <person name="Morin E."/>
            <person name="Murat C."/>
            <person name="Sun H."/>
            <person name="Tunlid A."/>
            <person name="Henrissat B."/>
            <person name="Grigoriev I.V."/>
            <person name="Hibbett D.S."/>
            <person name="Martin F."/>
            <person name="Nordberg H.P."/>
            <person name="Cantor M.N."/>
            <person name="Hua S.X."/>
        </authorList>
    </citation>
    <scope>NUCLEOTIDE SEQUENCE [LARGE SCALE GENOMIC DNA]</scope>
    <source>
        <strain evidence="7 8">LaAM-08-1</strain>
    </source>
</reference>
<dbReference type="Proteomes" id="UP000054477">
    <property type="component" value="Unassembled WGS sequence"/>
</dbReference>
<keyword evidence="4" id="KW-0862">Zinc</keyword>
<dbReference type="Gene3D" id="3.60.15.10">
    <property type="entry name" value="Ribonuclease Z/Hydroxyacylglutathione hydrolase-like"/>
    <property type="match status" value="1"/>
</dbReference>
<dbReference type="InterPro" id="IPR036866">
    <property type="entry name" value="RibonucZ/Hydroxyglut_hydro"/>
</dbReference>
<protein>
    <recommendedName>
        <fullName evidence="6">Metallo-beta-lactamase domain-containing protein</fullName>
    </recommendedName>
</protein>
<dbReference type="EMBL" id="KN838574">
    <property type="protein sequence ID" value="KIK04039.1"/>
    <property type="molecule type" value="Genomic_DNA"/>
</dbReference>
<dbReference type="STRING" id="1095629.A0A0C9XQW9"/>
<evidence type="ECO:0000259" key="6">
    <source>
        <dbReference type="SMART" id="SM00849"/>
    </source>
</evidence>
<dbReference type="Pfam" id="PF00753">
    <property type="entry name" value="Lactamase_B"/>
    <property type="match status" value="1"/>
</dbReference>
<dbReference type="CDD" id="cd07722">
    <property type="entry name" value="LACTB2-like_MBL-fold"/>
    <property type="match status" value="1"/>
</dbReference>
<evidence type="ECO:0000256" key="4">
    <source>
        <dbReference type="ARBA" id="ARBA00022833"/>
    </source>
</evidence>
<dbReference type="InterPro" id="IPR001279">
    <property type="entry name" value="Metallo-B-lactamas"/>
</dbReference>
<dbReference type="Gene3D" id="1.10.10.10">
    <property type="entry name" value="Winged helix-like DNA-binding domain superfamily/Winged helix DNA-binding domain"/>
    <property type="match status" value="1"/>
</dbReference>
<evidence type="ECO:0000313" key="8">
    <source>
        <dbReference type="Proteomes" id="UP000054477"/>
    </source>
</evidence>
<evidence type="ECO:0000256" key="1">
    <source>
        <dbReference type="ARBA" id="ARBA00006759"/>
    </source>
</evidence>
<feature type="region of interest" description="Disordered" evidence="5">
    <location>
        <begin position="123"/>
        <end position="164"/>
    </location>
</feature>
<keyword evidence="2" id="KW-0479">Metal-binding</keyword>
<reference evidence="8" key="2">
    <citation type="submission" date="2015-01" db="EMBL/GenBank/DDBJ databases">
        <title>Evolutionary Origins and Diversification of the Mycorrhizal Mutualists.</title>
        <authorList>
            <consortium name="DOE Joint Genome Institute"/>
            <consortium name="Mycorrhizal Genomics Consortium"/>
            <person name="Kohler A."/>
            <person name="Kuo A."/>
            <person name="Nagy L.G."/>
            <person name="Floudas D."/>
            <person name="Copeland A."/>
            <person name="Barry K.W."/>
            <person name="Cichocki N."/>
            <person name="Veneault-Fourrey C."/>
            <person name="LaButti K."/>
            <person name="Lindquist E.A."/>
            <person name="Lipzen A."/>
            <person name="Lundell T."/>
            <person name="Morin E."/>
            <person name="Murat C."/>
            <person name="Riley R."/>
            <person name="Ohm R."/>
            <person name="Sun H."/>
            <person name="Tunlid A."/>
            <person name="Henrissat B."/>
            <person name="Grigoriev I.V."/>
            <person name="Hibbett D.S."/>
            <person name="Martin F."/>
        </authorList>
    </citation>
    <scope>NUCLEOTIDE SEQUENCE [LARGE SCALE GENOMIC DNA]</scope>
    <source>
        <strain evidence="8">LaAM-08-1</strain>
    </source>
</reference>
<feature type="domain" description="Metallo-beta-lactamase" evidence="6">
    <location>
        <begin position="32"/>
        <end position="247"/>
    </location>
</feature>
<dbReference type="InterPro" id="IPR041516">
    <property type="entry name" value="LACTB2_WH"/>
</dbReference>
<sequence length="348" mass="38684">MEKLESLPNVTRISEHVVRVLGQNPGKFTLQGTNTYIIGKQNPYILIDTAEGREEYIPVLESAFREIAKCTNTSEPDVSDIIISHWHHDHVCGLPTVLSLLRRLWEERNPSLLYKPPRLHKFPLPSNAQDEDTSSHNKIPSLVNSLPKDSYTPSPDGSPFHDLSDDQILTAESSPTSTLRVLHTPGHTTDSICLHIPQDRALFTADTVLGQGTAVFEDLSTYLASLNKMLQFGSDSKSPYVSLYPGHGPVVTNGRELIATYIKHRLDREAQVVQVLQSPVPSGQTNWTTWLIVKILYSAYPESLWLPAAHGINLHLKKLEGDGVVRCLGGEGTEMSWKLTSRRSSPSL</sequence>
<name>A0A0C9XQW9_9AGAR</name>
<dbReference type="Pfam" id="PF17778">
    <property type="entry name" value="WHD_BLACT"/>
    <property type="match status" value="1"/>
</dbReference>
<dbReference type="GO" id="GO:0044550">
    <property type="term" value="P:secondary metabolite biosynthetic process"/>
    <property type="evidence" value="ECO:0007669"/>
    <property type="project" value="TreeGrafter"/>
</dbReference>
<dbReference type="OrthoDB" id="17458at2759"/>
<evidence type="ECO:0000256" key="2">
    <source>
        <dbReference type="ARBA" id="ARBA00022723"/>
    </source>
</evidence>
<evidence type="ECO:0000256" key="5">
    <source>
        <dbReference type="SAM" id="MobiDB-lite"/>
    </source>
</evidence>
<dbReference type="InterPro" id="IPR047921">
    <property type="entry name" value="LACTB2-like_MBL-fold"/>
</dbReference>
<accession>A0A0C9XQW9</accession>
<organism evidence="7 8">
    <name type="scientific">Laccaria amethystina LaAM-08-1</name>
    <dbReference type="NCBI Taxonomy" id="1095629"/>
    <lineage>
        <taxon>Eukaryota</taxon>
        <taxon>Fungi</taxon>
        <taxon>Dikarya</taxon>
        <taxon>Basidiomycota</taxon>
        <taxon>Agaricomycotina</taxon>
        <taxon>Agaricomycetes</taxon>
        <taxon>Agaricomycetidae</taxon>
        <taxon>Agaricales</taxon>
        <taxon>Agaricineae</taxon>
        <taxon>Hydnangiaceae</taxon>
        <taxon>Laccaria</taxon>
    </lineage>
</organism>
<dbReference type="InterPro" id="IPR050662">
    <property type="entry name" value="Sec-metab_biosynth-thioest"/>
</dbReference>
<keyword evidence="8" id="KW-1185">Reference proteome</keyword>
<evidence type="ECO:0000256" key="3">
    <source>
        <dbReference type="ARBA" id="ARBA00022801"/>
    </source>
</evidence>
<dbReference type="PANTHER" id="PTHR23131:SF0">
    <property type="entry name" value="ENDORIBONUCLEASE LACTB2"/>
    <property type="match status" value="1"/>
</dbReference>
<dbReference type="AlphaFoldDB" id="A0A0C9XQW9"/>
<dbReference type="HOGENOM" id="CLU_048478_1_3_1"/>